<feature type="non-terminal residue" evidence="2">
    <location>
        <position position="1"/>
    </location>
</feature>
<accession>A0A2N0R9C5</accession>
<reference evidence="2 3" key="2">
    <citation type="submission" date="2017-10" db="EMBL/GenBank/DDBJ databases">
        <title>Genome analyses suggest a sexual origin of heterokaryosis in a supposedly ancient asexual fungus.</title>
        <authorList>
            <person name="Corradi N."/>
            <person name="Sedzielewska K."/>
            <person name="Noel J."/>
            <person name="Charron P."/>
            <person name="Farinelli L."/>
            <person name="Marton T."/>
            <person name="Kruger M."/>
            <person name="Pelin A."/>
            <person name="Brachmann A."/>
            <person name="Corradi N."/>
        </authorList>
    </citation>
    <scope>NUCLEOTIDE SEQUENCE [LARGE SCALE GENOMIC DNA]</scope>
    <source>
        <strain evidence="2 3">A1</strain>
    </source>
</reference>
<reference evidence="2 3" key="1">
    <citation type="submission" date="2017-10" db="EMBL/GenBank/DDBJ databases">
        <title>Extensive intraspecific genome diversity in a model arbuscular mycorrhizal fungus.</title>
        <authorList>
            <person name="Chen E.C.H."/>
            <person name="Morin E."/>
            <person name="Baudet D."/>
            <person name="Noel J."/>
            <person name="Ndikumana S."/>
            <person name="Charron P."/>
            <person name="St-Onge C."/>
            <person name="Giorgi J."/>
            <person name="Grigoriev I.V."/>
            <person name="Roux C."/>
            <person name="Martin F.M."/>
            <person name="Corradi N."/>
        </authorList>
    </citation>
    <scope>NUCLEOTIDE SEQUENCE [LARGE SCALE GENOMIC DNA]</scope>
    <source>
        <strain evidence="2 3">A1</strain>
    </source>
</reference>
<name>A0A2N0R9C5_9GLOM</name>
<dbReference type="PROSITE" id="PS51886">
    <property type="entry name" value="TLDC"/>
    <property type="match status" value="1"/>
</dbReference>
<gene>
    <name evidence="2" type="ORF">RhiirA1_468774</name>
</gene>
<sequence>KGTDEILGGYNPIIWETSNNWGETKDSFIFSFKYKNGLFKDGMLSNVKEIDYALSHGQRFGPSFGKNDLILYGDNRTRGYDNIYCNQSSYEKKIRDTEDNFSIDDYEVFQIIKL</sequence>
<comment type="caution">
    <text evidence="2">The sequence shown here is derived from an EMBL/GenBank/DDBJ whole genome shotgun (WGS) entry which is preliminary data.</text>
</comment>
<proteinExistence type="predicted"/>
<dbReference type="Proteomes" id="UP000232688">
    <property type="component" value="Unassembled WGS sequence"/>
</dbReference>
<organism evidence="2 3">
    <name type="scientific">Rhizophagus irregularis</name>
    <dbReference type="NCBI Taxonomy" id="588596"/>
    <lineage>
        <taxon>Eukaryota</taxon>
        <taxon>Fungi</taxon>
        <taxon>Fungi incertae sedis</taxon>
        <taxon>Mucoromycota</taxon>
        <taxon>Glomeromycotina</taxon>
        <taxon>Glomeromycetes</taxon>
        <taxon>Glomerales</taxon>
        <taxon>Glomeraceae</taxon>
        <taxon>Rhizophagus</taxon>
    </lineage>
</organism>
<protein>
    <recommendedName>
        <fullName evidence="1">TLDc domain-containing protein</fullName>
    </recommendedName>
</protein>
<evidence type="ECO:0000313" key="2">
    <source>
        <dbReference type="EMBL" id="PKC59905.1"/>
    </source>
</evidence>
<dbReference type="InterPro" id="IPR006571">
    <property type="entry name" value="TLDc_dom"/>
</dbReference>
<evidence type="ECO:0000259" key="1">
    <source>
        <dbReference type="PROSITE" id="PS51886"/>
    </source>
</evidence>
<dbReference type="VEuPathDB" id="FungiDB:RhiirA1_468774"/>
<feature type="domain" description="TLDc" evidence="1">
    <location>
        <begin position="1"/>
        <end position="112"/>
    </location>
</feature>
<dbReference type="AlphaFoldDB" id="A0A2N0R9C5"/>
<dbReference type="Pfam" id="PF07534">
    <property type="entry name" value="TLD"/>
    <property type="match status" value="1"/>
</dbReference>
<evidence type="ECO:0000313" key="3">
    <source>
        <dbReference type="Proteomes" id="UP000232688"/>
    </source>
</evidence>
<dbReference type="EMBL" id="LLXH01001237">
    <property type="protein sequence ID" value="PKC59905.1"/>
    <property type="molecule type" value="Genomic_DNA"/>
</dbReference>